<dbReference type="NCBIfam" id="TIGR00467">
    <property type="entry name" value="lysS_arch"/>
    <property type="match status" value="1"/>
</dbReference>
<dbReference type="GO" id="GO:0005524">
    <property type="term" value="F:ATP binding"/>
    <property type="evidence" value="ECO:0007669"/>
    <property type="project" value="UniProtKB-UniRule"/>
</dbReference>
<dbReference type="AlphaFoldDB" id="A0A937L436"/>
<keyword evidence="8 10" id="KW-0030">Aminoacyl-tRNA synthetase</keyword>
<comment type="similarity">
    <text evidence="2 10">Belongs to the class-I aminoacyl-tRNA synthetase family.</text>
</comment>
<evidence type="ECO:0000313" key="11">
    <source>
        <dbReference type="EMBL" id="MBL6762239.1"/>
    </source>
</evidence>
<comment type="subcellular location">
    <subcellularLocation>
        <location evidence="1 10">Cytoplasm</location>
    </subcellularLocation>
</comment>
<feature type="short sequence motif" description="'KMSKS' region" evidence="10">
    <location>
        <begin position="289"/>
        <end position="293"/>
    </location>
</feature>
<protein>
    <recommendedName>
        <fullName evidence="10">Lysine--tRNA ligase</fullName>
        <ecNumber evidence="10">6.1.1.6</ecNumber>
    </recommendedName>
    <alternativeName>
        <fullName evidence="10">Lysyl-tRNA synthetase</fullName>
        <shortName evidence="10">LysRS</shortName>
    </alternativeName>
</protein>
<evidence type="ECO:0000256" key="3">
    <source>
        <dbReference type="ARBA" id="ARBA00022490"/>
    </source>
</evidence>
<comment type="caution">
    <text evidence="11">The sequence shown here is derived from an EMBL/GenBank/DDBJ whole genome shotgun (WGS) entry which is preliminary data.</text>
</comment>
<comment type="catalytic activity">
    <reaction evidence="9 10">
        <text>tRNA(Lys) + L-lysine + ATP = L-lysyl-tRNA(Lys) + AMP + diphosphate</text>
        <dbReference type="Rhea" id="RHEA:20792"/>
        <dbReference type="Rhea" id="RHEA-COMP:9696"/>
        <dbReference type="Rhea" id="RHEA-COMP:9697"/>
        <dbReference type="ChEBI" id="CHEBI:30616"/>
        <dbReference type="ChEBI" id="CHEBI:32551"/>
        <dbReference type="ChEBI" id="CHEBI:33019"/>
        <dbReference type="ChEBI" id="CHEBI:78442"/>
        <dbReference type="ChEBI" id="CHEBI:78529"/>
        <dbReference type="ChEBI" id="CHEBI:456215"/>
        <dbReference type="EC" id="6.1.1.6"/>
    </reaction>
</comment>
<evidence type="ECO:0000256" key="4">
    <source>
        <dbReference type="ARBA" id="ARBA00022598"/>
    </source>
</evidence>
<accession>A0A937L436</accession>
<organism evidence="11 12">
    <name type="scientific">PS1 clade bacterium</name>
    <dbReference type="NCBI Taxonomy" id="2175152"/>
    <lineage>
        <taxon>Bacteria</taxon>
        <taxon>Pseudomonadati</taxon>
        <taxon>Pseudomonadota</taxon>
        <taxon>Alphaproteobacteria</taxon>
        <taxon>PS1 clade</taxon>
    </lineage>
</organism>
<dbReference type="HAMAP" id="MF_00177">
    <property type="entry name" value="Lys_tRNA_synth_class1"/>
    <property type="match status" value="1"/>
</dbReference>
<keyword evidence="3 10" id="KW-0963">Cytoplasm</keyword>
<dbReference type="EC" id="6.1.1.6" evidence="10"/>
<evidence type="ECO:0000313" key="12">
    <source>
        <dbReference type="Proteomes" id="UP000785783"/>
    </source>
</evidence>
<dbReference type="Gene3D" id="3.40.50.620">
    <property type="entry name" value="HUPs"/>
    <property type="match status" value="2"/>
</dbReference>
<name>A0A937L436_9PROT</name>
<keyword evidence="4 10" id="KW-0436">Ligase</keyword>
<feature type="binding site" evidence="10">
    <location>
        <position position="292"/>
    </location>
    <ligand>
        <name>ATP</name>
        <dbReference type="ChEBI" id="CHEBI:30616"/>
    </ligand>
</feature>
<dbReference type="InterPro" id="IPR014729">
    <property type="entry name" value="Rossmann-like_a/b/a_fold"/>
</dbReference>
<evidence type="ECO:0000256" key="10">
    <source>
        <dbReference type="HAMAP-Rule" id="MF_00177"/>
    </source>
</evidence>
<keyword evidence="5 10" id="KW-0547">Nucleotide-binding</keyword>
<gene>
    <name evidence="10" type="primary">lysS</name>
    <name evidence="11" type="ORF">ISQ19_06045</name>
</gene>
<dbReference type="Gene3D" id="1.10.10.350">
    <property type="match status" value="1"/>
</dbReference>
<evidence type="ECO:0000256" key="6">
    <source>
        <dbReference type="ARBA" id="ARBA00022840"/>
    </source>
</evidence>
<dbReference type="InterPro" id="IPR001412">
    <property type="entry name" value="aa-tRNA-synth_I_CS"/>
</dbReference>
<dbReference type="PROSITE" id="PS00178">
    <property type="entry name" value="AA_TRNA_LIGASE_I"/>
    <property type="match status" value="1"/>
</dbReference>
<evidence type="ECO:0000256" key="9">
    <source>
        <dbReference type="ARBA" id="ARBA00048573"/>
    </source>
</evidence>
<dbReference type="GO" id="GO:0005737">
    <property type="term" value="C:cytoplasm"/>
    <property type="evidence" value="ECO:0007669"/>
    <property type="project" value="UniProtKB-SubCell"/>
</dbReference>
<dbReference type="GO" id="GO:0004824">
    <property type="term" value="F:lysine-tRNA ligase activity"/>
    <property type="evidence" value="ECO:0007669"/>
    <property type="project" value="UniProtKB-UniRule"/>
</dbReference>
<keyword evidence="6 10" id="KW-0067">ATP-binding</keyword>
<evidence type="ECO:0000256" key="5">
    <source>
        <dbReference type="ARBA" id="ARBA00022741"/>
    </source>
</evidence>
<evidence type="ECO:0000256" key="2">
    <source>
        <dbReference type="ARBA" id="ARBA00005594"/>
    </source>
</evidence>
<dbReference type="PANTHER" id="PTHR37940">
    <property type="entry name" value="LYSINE--TRNA LIGASE"/>
    <property type="match status" value="1"/>
</dbReference>
<dbReference type="EMBL" id="JADHOK010000091">
    <property type="protein sequence ID" value="MBL6762239.1"/>
    <property type="molecule type" value="Genomic_DNA"/>
</dbReference>
<dbReference type="NCBIfam" id="NF001968">
    <property type="entry name" value="PRK00750.1-2"/>
    <property type="match status" value="1"/>
</dbReference>
<reference evidence="11" key="1">
    <citation type="submission" date="2020-10" db="EMBL/GenBank/DDBJ databases">
        <title>Microbiome of the Black Sea water column analyzed by genome centric metagenomics.</title>
        <authorList>
            <person name="Cabello-Yeves P.J."/>
            <person name="Callieri C."/>
            <person name="Picazo A."/>
            <person name="Mehrshad M."/>
            <person name="Haro-Moreno J.M."/>
            <person name="Roda-Garcia J."/>
            <person name="Dzembekova N."/>
            <person name="Slabakova V."/>
            <person name="Slabakova N."/>
            <person name="Moncheva S."/>
            <person name="Rodriguez-Valera F."/>
        </authorList>
    </citation>
    <scope>NUCLEOTIDE SEQUENCE</scope>
    <source>
        <strain evidence="11">BS307-5m-G5</strain>
    </source>
</reference>
<feature type="short sequence motif" description="'HIGH' region" evidence="10">
    <location>
        <begin position="41"/>
        <end position="49"/>
    </location>
</feature>
<dbReference type="Pfam" id="PF01921">
    <property type="entry name" value="tRNA-synt_1f"/>
    <property type="match status" value="1"/>
</dbReference>
<dbReference type="InterPro" id="IPR008925">
    <property type="entry name" value="aa_tRNA-synth_I_cd-bd_sf"/>
</dbReference>
<dbReference type="Proteomes" id="UP000785783">
    <property type="component" value="Unassembled WGS sequence"/>
</dbReference>
<dbReference type="SUPFAM" id="SSF52374">
    <property type="entry name" value="Nucleotidylyl transferase"/>
    <property type="match status" value="1"/>
</dbReference>
<evidence type="ECO:0000256" key="7">
    <source>
        <dbReference type="ARBA" id="ARBA00022917"/>
    </source>
</evidence>
<dbReference type="SUPFAM" id="SSF48163">
    <property type="entry name" value="An anticodon-binding domain of class I aminoacyl-tRNA synthetases"/>
    <property type="match status" value="1"/>
</dbReference>
<evidence type="ECO:0000256" key="8">
    <source>
        <dbReference type="ARBA" id="ARBA00023146"/>
    </source>
</evidence>
<dbReference type="GO" id="GO:0000049">
    <property type="term" value="F:tRNA binding"/>
    <property type="evidence" value="ECO:0007669"/>
    <property type="project" value="InterPro"/>
</dbReference>
<keyword evidence="7 10" id="KW-0648">Protein biosynthesis</keyword>
<evidence type="ECO:0000256" key="1">
    <source>
        <dbReference type="ARBA" id="ARBA00004496"/>
    </source>
</evidence>
<dbReference type="InterPro" id="IPR020751">
    <property type="entry name" value="aa-tRNA-synth_I_codon-bd_sub2"/>
</dbReference>
<sequence>MSMRETAMDSKAWVFEEARKVVARAEKLGRDEVVFETGYGPSGLPHIGTFGEVARTSMVRNAFHLLAPEKKSRLICFSDDMDGLRKVPDNIPNGDMLAEHLEKPLTAVPDPFGEFESFAHHNNARLKAFLDSFGFDYEFASATEHYQSGAFDATLLRVLENYQAVQDIILPTLGEERRQSYSPFLPICPATGRVLMVAIEPVDVANGIIRYTHPDSGDRVETKVTGGACKLQWKADWAMRWAALEVDYEMAGKDLSESVKLSARITKALGHTPPEGFSYELFLDEKGEKISKSKGNGLTIEEWLTYAPPESLSLYMFQAPRKAKRLYFDVIPKAVDEYVTFIDKYADMDAAQQLANPSYHIHNGAVPESASPVSFALLLNLVSASNAENKQVLWGFIDSYAPGTSAETHPFLDRLTDYALAYYRDFVAPNKTYRAADEEEAKALDDLLSRLRALPQDADGETIQSEIYAVGKAHFEDNLRGWFQALYEVLLGQSQGPRFGSFAALYGLEKTCALIEAGRDGKLLSA</sequence>
<dbReference type="PANTHER" id="PTHR37940:SF1">
    <property type="entry name" value="LYSINE--TRNA LIGASE"/>
    <property type="match status" value="1"/>
</dbReference>
<dbReference type="InterPro" id="IPR002904">
    <property type="entry name" value="Lys-tRNA-ligase"/>
</dbReference>
<dbReference type="GO" id="GO:0006430">
    <property type="term" value="P:lysyl-tRNA aminoacylation"/>
    <property type="evidence" value="ECO:0007669"/>
    <property type="project" value="UniProtKB-UniRule"/>
</dbReference>
<proteinExistence type="inferred from homology"/>